<reference evidence="6" key="1">
    <citation type="submission" date="2015-07" db="EMBL/GenBank/DDBJ databases">
        <title>Genome Of Nitrogen-Fixing Cyanobacterium Nostoc piscinale CENA21 From Solimoes/Amazon River Floodplain Sediments And Comparative Genomics To Uncover Biosynthetic Natural Products Potential.</title>
        <authorList>
            <person name="Leao T.F."/>
            <person name="Leao P.N."/>
            <person name="Guimaraes P.I."/>
            <person name="de Melo A.G.C."/>
            <person name="Ramos R.T.J."/>
            <person name="Silva A."/>
            <person name="Fiore M.F."/>
            <person name="Schneider M.P.C."/>
        </authorList>
    </citation>
    <scope>NUCLEOTIDE SEQUENCE [LARGE SCALE GENOMIC DNA]</scope>
    <source>
        <strain evidence="6">CENA21</strain>
    </source>
</reference>
<dbReference type="EMBL" id="CP012036">
    <property type="protein sequence ID" value="ALF55095.1"/>
    <property type="molecule type" value="Genomic_DNA"/>
</dbReference>
<dbReference type="RefSeq" id="WP_062295951.1">
    <property type="nucleotide sequence ID" value="NZ_CP012036.1"/>
</dbReference>
<accession>A0A0M4T4T0</accession>
<dbReference type="Pfam" id="PF00072">
    <property type="entry name" value="Response_reg"/>
    <property type="match status" value="1"/>
</dbReference>
<keyword evidence="1 3" id="KW-0597">Phosphoprotein</keyword>
<dbReference type="SUPFAM" id="SSF52172">
    <property type="entry name" value="CheY-like"/>
    <property type="match status" value="1"/>
</dbReference>
<gene>
    <name evidence="5" type="ORF">ACX27_23335</name>
</gene>
<dbReference type="PROSITE" id="PS50110">
    <property type="entry name" value="RESPONSE_REGULATORY"/>
    <property type="match status" value="1"/>
</dbReference>
<evidence type="ECO:0000313" key="6">
    <source>
        <dbReference type="Proteomes" id="UP000062645"/>
    </source>
</evidence>
<name>A0A0M4T4T0_9NOSO</name>
<organism evidence="5 6">
    <name type="scientific">Nostoc piscinale CENA21</name>
    <dbReference type="NCBI Taxonomy" id="224013"/>
    <lineage>
        <taxon>Bacteria</taxon>
        <taxon>Bacillati</taxon>
        <taxon>Cyanobacteriota</taxon>
        <taxon>Cyanophyceae</taxon>
        <taxon>Nostocales</taxon>
        <taxon>Nostocaceae</taxon>
        <taxon>Nostoc</taxon>
    </lineage>
</organism>
<dbReference type="STRING" id="224013.ACX27_23335"/>
<dbReference type="KEGG" id="npz:ACX27_23335"/>
<sequence length="146" mass="16285">MSDNANSSVKILVIDDDRLIQILLKQALQSQGYEVILASSGIQGLEQAHKHHPALIISDWQMDEMDGLELCRKIKSEPYLSSIFFILLTSHKAVEDRVEGLDTGADDFLSKPIDVHDLKARVRAGISLYQAKQELKITEYSSGQSC</sequence>
<evidence type="ECO:0000256" key="1">
    <source>
        <dbReference type="ARBA" id="ARBA00022553"/>
    </source>
</evidence>
<evidence type="ECO:0000256" key="3">
    <source>
        <dbReference type="PROSITE-ProRule" id="PRU00169"/>
    </source>
</evidence>
<protein>
    <recommendedName>
        <fullName evidence="4">Response regulatory domain-containing protein</fullName>
    </recommendedName>
</protein>
<dbReference type="Gene3D" id="3.40.50.2300">
    <property type="match status" value="1"/>
</dbReference>
<feature type="modified residue" description="4-aspartylphosphate" evidence="3">
    <location>
        <position position="59"/>
    </location>
</feature>
<evidence type="ECO:0000259" key="4">
    <source>
        <dbReference type="PROSITE" id="PS50110"/>
    </source>
</evidence>
<proteinExistence type="predicted"/>
<reference evidence="5 6" key="2">
    <citation type="journal article" date="2016" name="Genome Announc.">
        <title>Draft Genome Sequence of the N2-Fixing Cyanobacterium Nostoc piscinale CENA21, Isolated from the Brazilian Amazon Floodplain.</title>
        <authorList>
            <person name="Leao T."/>
            <person name="Guimaraes P.I."/>
            <person name="de Melo A.G."/>
            <person name="Ramos R.T."/>
            <person name="Leao P.N."/>
            <person name="Silva A."/>
            <person name="Fiore M.F."/>
            <person name="Schneider M.P."/>
        </authorList>
    </citation>
    <scope>NUCLEOTIDE SEQUENCE [LARGE SCALE GENOMIC DNA]</scope>
    <source>
        <strain evidence="5 6">CENA21</strain>
    </source>
</reference>
<dbReference type="InterPro" id="IPR011006">
    <property type="entry name" value="CheY-like_superfamily"/>
</dbReference>
<evidence type="ECO:0000256" key="2">
    <source>
        <dbReference type="ARBA" id="ARBA00023012"/>
    </source>
</evidence>
<dbReference type="PANTHER" id="PTHR43547">
    <property type="entry name" value="TWO-COMPONENT HISTIDINE KINASE"/>
    <property type="match status" value="1"/>
</dbReference>
<keyword evidence="6" id="KW-1185">Reference proteome</keyword>
<dbReference type="SMART" id="SM00448">
    <property type="entry name" value="REC"/>
    <property type="match status" value="1"/>
</dbReference>
<dbReference type="InterPro" id="IPR001789">
    <property type="entry name" value="Sig_transdc_resp-reg_receiver"/>
</dbReference>
<dbReference type="GO" id="GO:0000155">
    <property type="term" value="F:phosphorelay sensor kinase activity"/>
    <property type="evidence" value="ECO:0007669"/>
    <property type="project" value="TreeGrafter"/>
</dbReference>
<dbReference type="PANTHER" id="PTHR43547:SF2">
    <property type="entry name" value="HYBRID SIGNAL TRANSDUCTION HISTIDINE KINASE C"/>
    <property type="match status" value="1"/>
</dbReference>
<evidence type="ECO:0000313" key="5">
    <source>
        <dbReference type="EMBL" id="ALF55095.1"/>
    </source>
</evidence>
<dbReference type="Proteomes" id="UP000062645">
    <property type="component" value="Chromosome"/>
</dbReference>
<dbReference type="OrthoDB" id="9800897at2"/>
<dbReference type="AlphaFoldDB" id="A0A0M4T4T0"/>
<dbReference type="PATRIC" id="fig|224013.5.peg.5598"/>
<keyword evidence="2" id="KW-0902">Two-component regulatory system</keyword>
<feature type="domain" description="Response regulatory" evidence="4">
    <location>
        <begin position="10"/>
        <end position="126"/>
    </location>
</feature>